<keyword evidence="8" id="KW-0067">ATP-binding</keyword>
<evidence type="ECO:0000256" key="6">
    <source>
        <dbReference type="ARBA" id="ARBA00022741"/>
    </source>
</evidence>
<dbReference type="InterPro" id="IPR001881">
    <property type="entry name" value="EGF-like_Ca-bd_dom"/>
</dbReference>
<evidence type="ECO:0000256" key="3">
    <source>
        <dbReference type="ARBA" id="ARBA00022679"/>
    </source>
</evidence>
<dbReference type="GO" id="GO:0007166">
    <property type="term" value="P:cell surface receptor signaling pathway"/>
    <property type="evidence" value="ECO:0007669"/>
    <property type="project" value="InterPro"/>
</dbReference>
<dbReference type="PROSITE" id="PS50026">
    <property type="entry name" value="EGF_3"/>
    <property type="match status" value="1"/>
</dbReference>
<comment type="caution">
    <text evidence="13">Lacks conserved residue(s) required for the propagation of feature annotation.</text>
</comment>
<dbReference type="InterPro" id="IPR045274">
    <property type="entry name" value="WAK-like"/>
</dbReference>
<dbReference type="InterPro" id="IPR000152">
    <property type="entry name" value="EGF-type_Asp/Asn_hydroxyl_site"/>
</dbReference>
<keyword evidence="3" id="KW-0808">Transferase</keyword>
<keyword evidence="4 14" id="KW-0812">Transmembrane</keyword>
<evidence type="ECO:0000256" key="1">
    <source>
        <dbReference type="ARBA" id="ARBA00004479"/>
    </source>
</evidence>
<dbReference type="SUPFAM" id="SSF57196">
    <property type="entry name" value="EGF/Laminin"/>
    <property type="match status" value="1"/>
</dbReference>
<keyword evidence="6" id="KW-0547">Nucleotide-binding</keyword>
<dbReference type="SMART" id="SM00179">
    <property type="entry name" value="EGF_CA"/>
    <property type="match status" value="1"/>
</dbReference>
<comment type="subcellular location">
    <subcellularLocation>
        <location evidence="1">Membrane</location>
        <topology evidence="1">Single-pass type I membrane protein</topology>
    </subcellularLocation>
</comment>
<dbReference type="GO" id="GO:0004674">
    <property type="term" value="F:protein serine/threonine kinase activity"/>
    <property type="evidence" value="ECO:0007669"/>
    <property type="project" value="UniProtKB-KW"/>
</dbReference>
<evidence type="ECO:0000256" key="2">
    <source>
        <dbReference type="ARBA" id="ARBA00022527"/>
    </source>
</evidence>
<keyword evidence="10 14" id="KW-0472">Membrane</keyword>
<dbReference type="GO" id="GO:0005524">
    <property type="term" value="F:ATP binding"/>
    <property type="evidence" value="ECO:0007669"/>
    <property type="project" value="UniProtKB-KW"/>
</dbReference>
<dbReference type="PROSITE" id="PS00108">
    <property type="entry name" value="PROTEIN_KINASE_ST"/>
    <property type="match status" value="1"/>
</dbReference>
<dbReference type="GO" id="GO:0005886">
    <property type="term" value="C:plasma membrane"/>
    <property type="evidence" value="ECO:0007669"/>
    <property type="project" value="TreeGrafter"/>
</dbReference>
<feature type="chain" id="PRO_5043843901" evidence="15">
    <location>
        <begin position="21"/>
        <end position="599"/>
    </location>
</feature>
<proteinExistence type="predicted"/>
<evidence type="ECO:0000256" key="8">
    <source>
        <dbReference type="ARBA" id="ARBA00022840"/>
    </source>
</evidence>
<evidence type="ECO:0000256" key="5">
    <source>
        <dbReference type="ARBA" id="ARBA00022729"/>
    </source>
</evidence>
<feature type="domain" description="EGF-like" evidence="17">
    <location>
        <begin position="286"/>
        <end position="323"/>
    </location>
</feature>
<feature type="domain" description="Protein kinase" evidence="16">
    <location>
        <begin position="405"/>
        <end position="599"/>
    </location>
</feature>
<keyword evidence="9 14" id="KW-1133">Transmembrane helix</keyword>
<keyword evidence="5 15" id="KW-0732">Signal</keyword>
<dbReference type="Pfam" id="PF07714">
    <property type="entry name" value="PK_Tyr_Ser-Thr"/>
    <property type="match status" value="1"/>
</dbReference>
<dbReference type="FunFam" id="3.30.200.20:FF:000043">
    <property type="entry name" value="Wall-associated receptor kinase 2"/>
    <property type="match status" value="1"/>
</dbReference>
<keyword evidence="18" id="KW-0675">Receptor</keyword>
<dbReference type="SMART" id="SM00220">
    <property type="entry name" value="S_TKc"/>
    <property type="match status" value="1"/>
</dbReference>
<dbReference type="Pfam" id="PF13947">
    <property type="entry name" value="GUB_WAK_bind"/>
    <property type="match status" value="1"/>
</dbReference>
<evidence type="ECO:0000259" key="17">
    <source>
        <dbReference type="PROSITE" id="PS50026"/>
    </source>
</evidence>
<keyword evidence="12" id="KW-0325">Glycoprotein</keyword>
<dbReference type="Gene3D" id="2.10.25.10">
    <property type="entry name" value="Laminin"/>
    <property type="match status" value="1"/>
</dbReference>
<dbReference type="InterPro" id="IPR001245">
    <property type="entry name" value="Ser-Thr/Tyr_kinase_cat_dom"/>
</dbReference>
<dbReference type="InterPro" id="IPR000719">
    <property type="entry name" value="Prot_kinase_dom"/>
</dbReference>
<organism evidence="18 19">
    <name type="scientific">Acorus calamus</name>
    <name type="common">Sweet flag</name>
    <dbReference type="NCBI Taxonomy" id="4465"/>
    <lineage>
        <taxon>Eukaryota</taxon>
        <taxon>Viridiplantae</taxon>
        <taxon>Streptophyta</taxon>
        <taxon>Embryophyta</taxon>
        <taxon>Tracheophyta</taxon>
        <taxon>Spermatophyta</taxon>
        <taxon>Magnoliopsida</taxon>
        <taxon>Liliopsida</taxon>
        <taxon>Acoraceae</taxon>
        <taxon>Acorus</taxon>
    </lineage>
</organism>
<dbReference type="Gene3D" id="1.10.510.10">
    <property type="entry name" value="Transferase(Phosphotransferase) domain 1"/>
    <property type="match status" value="1"/>
</dbReference>
<dbReference type="Gene3D" id="3.30.200.20">
    <property type="entry name" value="Phosphorylase Kinase, domain 1"/>
    <property type="match status" value="1"/>
</dbReference>
<evidence type="ECO:0000313" key="19">
    <source>
        <dbReference type="Proteomes" id="UP001180020"/>
    </source>
</evidence>
<feature type="transmembrane region" description="Helical" evidence="14">
    <location>
        <begin position="333"/>
        <end position="357"/>
    </location>
</feature>
<reference evidence="18" key="2">
    <citation type="submission" date="2023-06" db="EMBL/GenBank/DDBJ databases">
        <authorList>
            <person name="Ma L."/>
            <person name="Liu K.-W."/>
            <person name="Li Z."/>
            <person name="Hsiao Y.-Y."/>
            <person name="Qi Y."/>
            <person name="Fu T."/>
            <person name="Tang G."/>
            <person name="Zhang D."/>
            <person name="Sun W.-H."/>
            <person name="Liu D.-K."/>
            <person name="Li Y."/>
            <person name="Chen G.-Z."/>
            <person name="Liu X.-D."/>
            <person name="Liao X.-Y."/>
            <person name="Jiang Y.-T."/>
            <person name="Yu X."/>
            <person name="Hao Y."/>
            <person name="Huang J."/>
            <person name="Zhao X.-W."/>
            <person name="Ke S."/>
            <person name="Chen Y.-Y."/>
            <person name="Wu W.-L."/>
            <person name="Hsu J.-L."/>
            <person name="Lin Y.-F."/>
            <person name="Huang M.-D."/>
            <person name="Li C.-Y."/>
            <person name="Huang L."/>
            <person name="Wang Z.-W."/>
            <person name="Zhao X."/>
            <person name="Zhong W.-Y."/>
            <person name="Peng D.-H."/>
            <person name="Ahmad S."/>
            <person name="Lan S."/>
            <person name="Zhang J.-S."/>
            <person name="Tsai W.-C."/>
            <person name="Van De Peer Y."/>
            <person name="Liu Z.-J."/>
        </authorList>
    </citation>
    <scope>NUCLEOTIDE SEQUENCE</scope>
    <source>
        <strain evidence="18">CP</strain>
        <tissue evidence="18">Leaves</tissue>
    </source>
</reference>
<protein>
    <submittedName>
        <fullName evidence="18">Wall-associated receptor kinase 2</fullName>
    </submittedName>
</protein>
<dbReference type="InterPro" id="IPR025287">
    <property type="entry name" value="WAK_GUB"/>
</dbReference>
<dbReference type="PANTHER" id="PTHR27005">
    <property type="entry name" value="WALL-ASSOCIATED RECEPTOR KINASE-LIKE 21"/>
    <property type="match status" value="1"/>
</dbReference>
<accession>A0AAV9EPE1</accession>
<dbReference type="SUPFAM" id="SSF56112">
    <property type="entry name" value="Protein kinase-like (PK-like)"/>
    <property type="match status" value="1"/>
</dbReference>
<keyword evidence="2" id="KW-0723">Serine/threonine-protein kinase</keyword>
<evidence type="ECO:0000256" key="7">
    <source>
        <dbReference type="ARBA" id="ARBA00022777"/>
    </source>
</evidence>
<dbReference type="CDD" id="cd00054">
    <property type="entry name" value="EGF_CA"/>
    <property type="match status" value="1"/>
</dbReference>
<evidence type="ECO:0000256" key="14">
    <source>
        <dbReference type="SAM" id="Phobius"/>
    </source>
</evidence>
<keyword evidence="13" id="KW-0245">EGF-like domain</keyword>
<evidence type="ECO:0000256" key="12">
    <source>
        <dbReference type="ARBA" id="ARBA00023180"/>
    </source>
</evidence>
<evidence type="ECO:0000259" key="16">
    <source>
        <dbReference type="PROSITE" id="PS50011"/>
    </source>
</evidence>
<evidence type="ECO:0000256" key="15">
    <source>
        <dbReference type="SAM" id="SignalP"/>
    </source>
</evidence>
<dbReference type="AlphaFoldDB" id="A0AAV9EPE1"/>
<reference evidence="18" key="1">
    <citation type="journal article" date="2023" name="Nat. Commun.">
        <title>Diploid and tetraploid genomes of Acorus and the evolution of monocots.</title>
        <authorList>
            <person name="Ma L."/>
            <person name="Liu K.W."/>
            <person name="Li Z."/>
            <person name="Hsiao Y.Y."/>
            <person name="Qi Y."/>
            <person name="Fu T."/>
            <person name="Tang G.D."/>
            <person name="Zhang D."/>
            <person name="Sun W.H."/>
            <person name="Liu D.K."/>
            <person name="Li Y."/>
            <person name="Chen G.Z."/>
            <person name="Liu X.D."/>
            <person name="Liao X.Y."/>
            <person name="Jiang Y.T."/>
            <person name="Yu X."/>
            <person name="Hao Y."/>
            <person name="Huang J."/>
            <person name="Zhao X.W."/>
            <person name="Ke S."/>
            <person name="Chen Y.Y."/>
            <person name="Wu W.L."/>
            <person name="Hsu J.L."/>
            <person name="Lin Y.F."/>
            <person name="Huang M.D."/>
            <person name="Li C.Y."/>
            <person name="Huang L."/>
            <person name="Wang Z.W."/>
            <person name="Zhao X."/>
            <person name="Zhong W.Y."/>
            <person name="Peng D.H."/>
            <person name="Ahmad S."/>
            <person name="Lan S."/>
            <person name="Zhang J.S."/>
            <person name="Tsai W.C."/>
            <person name="Van de Peer Y."/>
            <person name="Liu Z.J."/>
        </authorList>
    </citation>
    <scope>NUCLEOTIDE SEQUENCE</scope>
    <source>
        <strain evidence="18">CP</strain>
    </source>
</reference>
<evidence type="ECO:0000256" key="10">
    <source>
        <dbReference type="ARBA" id="ARBA00023136"/>
    </source>
</evidence>
<keyword evidence="7 18" id="KW-0418">Kinase</keyword>
<dbReference type="PROSITE" id="PS50011">
    <property type="entry name" value="PROTEIN_KINASE_DOM"/>
    <property type="match status" value="1"/>
</dbReference>
<evidence type="ECO:0000313" key="18">
    <source>
        <dbReference type="EMBL" id="KAK1314819.1"/>
    </source>
</evidence>
<comment type="caution">
    <text evidence="18">The sequence shown here is derived from an EMBL/GenBank/DDBJ whole genome shotgun (WGS) entry which is preliminary data.</text>
</comment>
<dbReference type="Proteomes" id="UP001180020">
    <property type="component" value="Unassembled WGS sequence"/>
</dbReference>
<dbReference type="InterPro" id="IPR000742">
    <property type="entry name" value="EGF"/>
</dbReference>
<evidence type="ECO:0000256" key="4">
    <source>
        <dbReference type="ARBA" id="ARBA00022692"/>
    </source>
</evidence>
<dbReference type="GO" id="GO:0005509">
    <property type="term" value="F:calcium ion binding"/>
    <property type="evidence" value="ECO:0007669"/>
    <property type="project" value="InterPro"/>
</dbReference>
<evidence type="ECO:0000256" key="9">
    <source>
        <dbReference type="ARBA" id="ARBA00022989"/>
    </source>
</evidence>
<dbReference type="GO" id="GO:0030247">
    <property type="term" value="F:polysaccharide binding"/>
    <property type="evidence" value="ECO:0007669"/>
    <property type="project" value="InterPro"/>
</dbReference>
<sequence>MLLVVLILQLLHLTMVASQAKPGCPATCGNLTIPYPFGVGPNCFREGFEVVCNTTENGTLGFLPGVPVNIIKIFLQSGELCITQRTARDCYNKSGHSSDTNASFSLASELPYVFSDTQNKFTGLGCDTSATIEALAQGFTTGCISICNSSSMITNGSCNGIGCCETSIPKGVKHFEIKITSFSNHSAVLDFNPCSYGFLADQNWFRFSGLSDLSADAYEKKFDGAAPLMLDWAIGNQTCKESLKASDYACVSENSFCYDSANGPGYRCNCSEGYQGNPYLEGGCQDIDECMDRVANPCKGICKNTPGNYTCECPKGKHSDDPMLYECKRSFPVVPVAVGTSLSFILLLGVSCFYLGLQRRKFTDLKQKFFEQNGGLHLQQLISSYPNATFKMFSKEELEKATNKFDENNILGRGGQGTVFRGVLPDNRTVAVKKSTVINAMQNTQFANEMIILSQINHINVVKLLGCCLEVEVPMLVYEFIPNGTLFDLLHCGGHISLKDRLRMATEAASAIAYLHSAASPPILHGDIKSMNILLDKTYVAKVSDFGASKLTPMDKDQFATFMQGTWGYLDPECLQTGQLRDKSDVYSFGVVLVELLTR</sequence>
<dbReference type="EMBL" id="JAUJYO010000006">
    <property type="protein sequence ID" value="KAK1314819.1"/>
    <property type="molecule type" value="Genomic_DNA"/>
</dbReference>
<dbReference type="PROSITE" id="PS01187">
    <property type="entry name" value="EGF_CA"/>
    <property type="match status" value="1"/>
</dbReference>
<feature type="signal peptide" evidence="15">
    <location>
        <begin position="1"/>
        <end position="20"/>
    </location>
</feature>
<dbReference type="SMART" id="SM00181">
    <property type="entry name" value="EGF"/>
    <property type="match status" value="2"/>
</dbReference>
<dbReference type="InterPro" id="IPR011009">
    <property type="entry name" value="Kinase-like_dom_sf"/>
</dbReference>
<name>A0AAV9EPE1_ACOCL</name>
<keyword evidence="19" id="KW-1185">Reference proteome</keyword>
<evidence type="ECO:0000256" key="11">
    <source>
        <dbReference type="ARBA" id="ARBA00023157"/>
    </source>
</evidence>
<dbReference type="FunFam" id="2.10.25.10:FF:000628">
    <property type="entry name" value="Wall-associated receptor kinase 2"/>
    <property type="match status" value="1"/>
</dbReference>
<gene>
    <name evidence="18" type="primary">WAK2</name>
    <name evidence="18" type="ORF">QJS10_CPA06g00130</name>
</gene>
<dbReference type="InterPro" id="IPR008271">
    <property type="entry name" value="Ser/Thr_kinase_AS"/>
</dbReference>
<dbReference type="InterPro" id="IPR018097">
    <property type="entry name" value="EGF_Ca-bd_CS"/>
</dbReference>
<evidence type="ECO:0000256" key="13">
    <source>
        <dbReference type="PROSITE-ProRule" id="PRU00076"/>
    </source>
</evidence>
<dbReference type="PANTHER" id="PTHR27005:SF479">
    <property type="entry name" value="OS06G0706600 PROTEIN"/>
    <property type="match status" value="1"/>
</dbReference>
<dbReference type="PROSITE" id="PS00010">
    <property type="entry name" value="ASX_HYDROXYL"/>
    <property type="match status" value="1"/>
</dbReference>
<keyword evidence="11" id="KW-1015">Disulfide bond</keyword>